<accession>A0ABS8TFA1</accession>
<sequence length="370" mass="42214">MLCCGSLAMAATVAENLSPITICNPKPARVCFSYAAYAKNVIHHLKSSKIIVEKGLSDVEFSSIESNFSFTFPPDLRSILQEGLPIGNGFPNWRSSSGQQLEIIKNLPILSLCKQVKKRDFWVDFWGNRPIDNDQAVDTANDFLKKAPVLLPIYQHFYIPCSPCLAGNPVFYVHDGEVKLWSFDISGFFQQVEFQRNEMILRRPSLFNMLNAPAWAAKEARKIEFWTEMAEMGQREAVRGGGKHRRWWRVSFFRRAEAEEDRGEGATEVEVMEFSGLLVEVLLLPSPAVETKRERRSADGRKKWRKGEEDGERVEATGGVVFSGHGGRKNGTIRYNNFHELPIKAKKILNLDKQQIPRLRFKEHVIREPD</sequence>
<proteinExistence type="predicted"/>
<evidence type="ECO:0000313" key="1">
    <source>
        <dbReference type="EMBL" id="MCD7469680.1"/>
    </source>
</evidence>
<dbReference type="PANTHER" id="PTHR32011:SF6">
    <property type="entry name" value="KNR4_SMI1-LIKE DOMAIN-CONTAINING PROTEIN"/>
    <property type="match status" value="1"/>
</dbReference>
<keyword evidence="2" id="KW-1185">Reference proteome</keyword>
<name>A0ABS8TFA1_DATST</name>
<protein>
    <submittedName>
        <fullName evidence="1">Uncharacterized protein</fullName>
    </submittedName>
</protein>
<comment type="caution">
    <text evidence="1">The sequence shown here is derived from an EMBL/GenBank/DDBJ whole genome shotgun (WGS) entry which is preliminary data.</text>
</comment>
<dbReference type="PANTHER" id="PTHR32011">
    <property type="entry name" value="OS08G0472400 PROTEIN"/>
    <property type="match status" value="1"/>
</dbReference>
<dbReference type="Proteomes" id="UP000823775">
    <property type="component" value="Unassembled WGS sequence"/>
</dbReference>
<dbReference type="EMBL" id="JACEIK010001469">
    <property type="protein sequence ID" value="MCD7469680.1"/>
    <property type="molecule type" value="Genomic_DNA"/>
</dbReference>
<evidence type="ECO:0000313" key="2">
    <source>
        <dbReference type="Proteomes" id="UP000823775"/>
    </source>
</evidence>
<reference evidence="1 2" key="1">
    <citation type="journal article" date="2021" name="BMC Genomics">
        <title>Datura genome reveals duplications of psychoactive alkaloid biosynthetic genes and high mutation rate following tissue culture.</title>
        <authorList>
            <person name="Rajewski A."/>
            <person name="Carter-House D."/>
            <person name="Stajich J."/>
            <person name="Litt A."/>
        </authorList>
    </citation>
    <scope>NUCLEOTIDE SEQUENCE [LARGE SCALE GENOMIC DNA]</scope>
    <source>
        <strain evidence="1">AR-01</strain>
    </source>
</reference>
<organism evidence="1 2">
    <name type="scientific">Datura stramonium</name>
    <name type="common">Jimsonweed</name>
    <name type="synonym">Common thornapple</name>
    <dbReference type="NCBI Taxonomy" id="4076"/>
    <lineage>
        <taxon>Eukaryota</taxon>
        <taxon>Viridiplantae</taxon>
        <taxon>Streptophyta</taxon>
        <taxon>Embryophyta</taxon>
        <taxon>Tracheophyta</taxon>
        <taxon>Spermatophyta</taxon>
        <taxon>Magnoliopsida</taxon>
        <taxon>eudicotyledons</taxon>
        <taxon>Gunneridae</taxon>
        <taxon>Pentapetalae</taxon>
        <taxon>asterids</taxon>
        <taxon>lamiids</taxon>
        <taxon>Solanales</taxon>
        <taxon>Solanaceae</taxon>
        <taxon>Solanoideae</taxon>
        <taxon>Datureae</taxon>
        <taxon>Datura</taxon>
    </lineage>
</organism>
<gene>
    <name evidence="1" type="ORF">HAX54_008832</name>
</gene>